<dbReference type="Proteomes" id="UP000283589">
    <property type="component" value="Unassembled WGS sequence"/>
</dbReference>
<evidence type="ECO:0000313" key="5">
    <source>
        <dbReference type="Proteomes" id="UP000283589"/>
    </source>
</evidence>
<dbReference type="RefSeq" id="WP_118260200.1">
    <property type="nucleotide sequence ID" value="NZ_CALBWO010000040.1"/>
</dbReference>
<dbReference type="GO" id="GO:0016989">
    <property type="term" value="F:sigma factor antagonist activity"/>
    <property type="evidence" value="ECO:0007669"/>
    <property type="project" value="TreeGrafter"/>
</dbReference>
<name>A0A412X0E6_9BACT</name>
<evidence type="ECO:0000259" key="3">
    <source>
        <dbReference type="Pfam" id="PF16344"/>
    </source>
</evidence>
<dbReference type="InterPro" id="IPR032508">
    <property type="entry name" value="FecR_C"/>
</dbReference>
<proteinExistence type="predicted"/>
<dbReference type="Gene3D" id="2.60.120.1440">
    <property type="match status" value="1"/>
</dbReference>
<sequence>MKFEKEEDRLNFVTEILNHPEMLREVRVREWLAEPHNKDLYEECRRYLEGGLRLTVSEQLDVEGEYQNFIRKMKSGGQSRRIAWFSVAATVVILISASWWLLENSLLSKKQEVMPVAEHIVPGRNQAVLITESGEEFVLNASQGESREVGEGVRVEYDSLSGINYNLAEGGVVRYHTLRVPKGAEYKLTLNDGTVVWLNSESELRYPTSFVGEKREVFLTGEGYFSVAHDEKQPFIVVSSDIYTKVYGTEFNVRSYGDEEVHVTLVQGRVSVKKTEGGSEYTLNPGENARFVERVPEITKVNVNRYIAWKDGYFYYENESMESIMDDLKRWYDFDVVYVGNRVKDYRFELWVSRDSEISVITDLLMKTNRVGIKVNGKTLVVSEVVR</sequence>
<reference evidence="4 5" key="1">
    <citation type="submission" date="2018-08" db="EMBL/GenBank/DDBJ databases">
        <title>A genome reference for cultivated species of the human gut microbiota.</title>
        <authorList>
            <person name="Zou Y."/>
            <person name="Xue W."/>
            <person name="Luo G."/>
        </authorList>
    </citation>
    <scope>NUCLEOTIDE SEQUENCE [LARGE SCALE GENOMIC DNA]</scope>
    <source>
        <strain evidence="4 5">AF14-49</strain>
    </source>
</reference>
<feature type="domain" description="FecR protein" evidence="2">
    <location>
        <begin position="177"/>
        <end position="270"/>
    </location>
</feature>
<gene>
    <name evidence="4" type="ORF">DWW18_09375</name>
</gene>
<evidence type="ECO:0000259" key="2">
    <source>
        <dbReference type="Pfam" id="PF04773"/>
    </source>
</evidence>
<keyword evidence="1" id="KW-1133">Transmembrane helix</keyword>
<accession>A0A412X0E6</accession>
<evidence type="ECO:0000256" key="1">
    <source>
        <dbReference type="SAM" id="Phobius"/>
    </source>
</evidence>
<dbReference type="EMBL" id="QRZA01000010">
    <property type="protein sequence ID" value="RGV33850.1"/>
    <property type="molecule type" value="Genomic_DNA"/>
</dbReference>
<dbReference type="Pfam" id="PF04773">
    <property type="entry name" value="FecR"/>
    <property type="match status" value="1"/>
</dbReference>
<dbReference type="InterPro" id="IPR006860">
    <property type="entry name" value="FecR"/>
</dbReference>
<feature type="domain" description="Protein FecR C-terminal" evidence="3">
    <location>
        <begin position="313"/>
        <end position="382"/>
    </location>
</feature>
<dbReference type="Pfam" id="PF16344">
    <property type="entry name" value="FecR_C"/>
    <property type="match status" value="1"/>
</dbReference>
<feature type="transmembrane region" description="Helical" evidence="1">
    <location>
        <begin position="82"/>
        <end position="102"/>
    </location>
</feature>
<evidence type="ECO:0000313" key="4">
    <source>
        <dbReference type="EMBL" id="RGV33850.1"/>
    </source>
</evidence>
<dbReference type="FunFam" id="2.60.120.1440:FF:000001">
    <property type="entry name" value="Putative anti-sigma factor"/>
    <property type="match status" value="1"/>
</dbReference>
<organism evidence="4 5">
    <name type="scientific">Butyricimonas virosa</name>
    <dbReference type="NCBI Taxonomy" id="544645"/>
    <lineage>
        <taxon>Bacteria</taxon>
        <taxon>Pseudomonadati</taxon>
        <taxon>Bacteroidota</taxon>
        <taxon>Bacteroidia</taxon>
        <taxon>Bacteroidales</taxon>
        <taxon>Odoribacteraceae</taxon>
        <taxon>Butyricimonas</taxon>
    </lineage>
</organism>
<dbReference type="InterPro" id="IPR012373">
    <property type="entry name" value="Ferrdict_sens_TM"/>
</dbReference>
<keyword evidence="1" id="KW-0472">Membrane</keyword>
<dbReference type="AlphaFoldDB" id="A0A412X0E6"/>
<comment type="caution">
    <text evidence="4">The sequence shown here is derived from an EMBL/GenBank/DDBJ whole genome shotgun (WGS) entry which is preliminary data.</text>
</comment>
<dbReference type="STRING" id="1121130.GCA_000519105_03586"/>
<dbReference type="Gene3D" id="3.55.50.30">
    <property type="match status" value="1"/>
</dbReference>
<dbReference type="PANTHER" id="PTHR30273">
    <property type="entry name" value="PERIPLASMIC SIGNAL SENSOR AND SIGMA FACTOR ACTIVATOR FECR-RELATED"/>
    <property type="match status" value="1"/>
</dbReference>
<keyword evidence="1" id="KW-0812">Transmembrane</keyword>
<dbReference type="PANTHER" id="PTHR30273:SF2">
    <property type="entry name" value="PROTEIN FECR"/>
    <property type="match status" value="1"/>
</dbReference>
<protein>
    <submittedName>
        <fullName evidence="4">DUF4974 domain-containing protein</fullName>
    </submittedName>
</protein>